<comment type="caution">
    <text evidence="6">The sequence shown here is derived from an EMBL/GenBank/DDBJ whole genome shotgun (WGS) entry which is preliminary data.</text>
</comment>
<dbReference type="InterPro" id="IPR051788">
    <property type="entry name" value="MFS_Transporter"/>
</dbReference>
<dbReference type="PANTHER" id="PTHR23514:SF13">
    <property type="entry name" value="INNER MEMBRANE PROTEIN YBJJ"/>
    <property type="match status" value="1"/>
</dbReference>
<keyword evidence="3 5" id="KW-1133">Transmembrane helix</keyword>
<feature type="transmembrane region" description="Helical" evidence="5">
    <location>
        <begin position="173"/>
        <end position="193"/>
    </location>
</feature>
<feature type="transmembrane region" description="Helical" evidence="5">
    <location>
        <begin position="362"/>
        <end position="385"/>
    </location>
</feature>
<feature type="transmembrane region" description="Helical" evidence="5">
    <location>
        <begin position="273"/>
        <end position="294"/>
    </location>
</feature>
<dbReference type="InterPro" id="IPR036259">
    <property type="entry name" value="MFS_trans_sf"/>
</dbReference>
<keyword evidence="7" id="KW-1185">Reference proteome</keyword>
<evidence type="ECO:0000256" key="3">
    <source>
        <dbReference type="ARBA" id="ARBA00022989"/>
    </source>
</evidence>
<evidence type="ECO:0000313" key="6">
    <source>
        <dbReference type="EMBL" id="TBN53262.1"/>
    </source>
</evidence>
<feature type="transmembrane region" description="Helical" evidence="5">
    <location>
        <begin position="104"/>
        <end position="125"/>
    </location>
</feature>
<protein>
    <submittedName>
        <fullName evidence="6">MFS transporter</fullName>
    </submittedName>
</protein>
<keyword evidence="2 5" id="KW-0812">Transmembrane</keyword>
<gene>
    <name evidence="6" type="ORF">EYR15_09540</name>
</gene>
<sequence length="393" mass="38965">MTIAQSTPASRAHLLRVRVATTSLFFICGVGLGIWSAHIPLLKVGLRLGDGELGLVLLAMGVGAVAVMPFTALVVHRFGSAASSSAAALAYSAALALPPLAPNLLLLAASAFLIGLAVGLLDIAMNAHAGLVEQAWGRPIMSSIHAFFSLGGLAGGAAGAGLVWIGIGAPAAMALSAAALVTIAAVASFFLPLPGVEASGEAHALRLPSLAVAGLGLLALCSFVCEGAAMEWSGVFLRDVAGAPLALAAGGYAAFSLAMATGRLFGDRVVGRFGPILTITTSGVAASAALLLLIAAPTPWAAYAALMLSGLALSNVVPIVFSGASRVPGVPPAAALAMIATVGYGGQLLAPPSIGFLSDLFGLRAGFLVLFIGAVVIAFAGASVLNRLAPPRP</sequence>
<dbReference type="AlphaFoldDB" id="A0A4Q9GGX6"/>
<dbReference type="SUPFAM" id="SSF103473">
    <property type="entry name" value="MFS general substrate transporter"/>
    <property type="match status" value="1"/>
</dbReference>
<dbReference type="Pfam" id="PF07690">
    <property type="entry name" value="MFS_1"/>
    <property type="match status" value="1"/>
</dbReference>
<feature type="transmembrane region" description="Helical" evidence="5">
    <location>
        <begin position="146"/>
        <end position="167"/>
    </location>
</feature>
<dbReference type="RefSeq" id="WP_131003320.1">
    <property type="nucleotide sequence ID" value="NZ_JBHSZR010000007.1"/>
</dbReference>
<dbReference type="GO" id="GO:0016020">
    <property type="term" value="C:membrane"/>
    <property type="evidence" value="ECO:0007669"/>
    <property type="project" value="UniProtKB-SubCell"/>
</dbReference>
<dbReference type="InterPro" id="IPR011701">
    <property type="entry name" value="MFS"/>
</dbReference>
<feature type="transmembrane region" description="Helical" evidence="5">
    <location>
        <begin position="333"/>
        <end position="350"/>
    </location>
</feature>
<dbReference type="PANTHER" id="PTHR23514">
    <property type="entry name" value="BYPASS OF STOP CODON PROTEIN 6"/>
    <property type="match status" value="1"/>
</dbReference>
<name>A0A4Q9GGX6_9HYPH</name>
<dbReference type="OrthoDB" id="9810941at2"/>
<feature type="transmembrane region" description="Helical" evidence="5">
    <location>
        <begin position="205"/>
        <end position="229"/>
    </location>
</feature>
<dbReference type="EMBL" id="SIUB01000004">
    <property type="protein sequence ID" value="TBN53262.1"/>
    <property type="molecule type" value="Genomic_DNA"/>
</dbReference>
<organism evidence="6 7">
    <name type="scientific">Hansschlegelia quercus</name>
    <dbReference type="NCBI Taxonomy" id="2528245"/>
    <lineage>
        <taxon>Bacteria</taxon>
        <taxon>Pseudomonadati</taxon>
        <taxon>Pseudomonadota</taxon>
        <taxon>Alphaproteobacteria</taxon>
        <taxon>Hyphomicrobiales</taxon>
        <taxon>Methylopilaceae</taxon>
        <taxon>Hansschlegelia</taxon>
    </lineage>
</organism>
<proteinExistence type="predicted"/>
<keyword evidence="4 5" id="KW-0472">Membrane</keyword>
<accession>A0A4Q9GGX6</accession>
<evidence type="ECO:0000256" key="2">
    <source>
        <dbReference type="ARBA" id="ARBA00022692"/>
    </source>
</evidence>
<feature type="transmembrane region" description="Helical" evidence="5">
    <location>
        <begin position="53"/>
        <end position="74"/>
    </location>
</feature>
<evidence type="ECO:0000256" key="4">
    <source>
        <dbReference type="ARBA" id="ARBA00023136"/>
    </source>
</evidence>
<comment type="subcellular location">
    <subcellularLocation>
        <location evidence="1">Membrane</location>
        <topology evidence="1">Multi-pass membrane protein</topology>
    </subcellularLocation>
</comment>
<feature type="transmembrane region" description="Helical" evidence="5">
    <location>
        <begin position="241"/>
        <end position="261"/>
    </location>
</feature>
<dbReference type="Gene3D" id="1.20.1250.20">
    <property type="entry name" value="MFS general substrate transporter like domains"/>
    <property type="match status" value="2"/>
</dbReference>
<dbReference type="GO" id="GO:0022857">
    <property type="term" value="F:transmembrane transporter activity"/>
    <property type="evidence" value="ECO:0007669"/>
    <property type="project" value="InterPro"/>
</dbReference>
<feature type="transmembrane region" description="Helical" evidence="5">
    <location>
        <begin position="21"/>
        <end position="41"/>
    </location>
</feature>
<evidence type="ECO:0000313" key="7">
    <source>
        <dbReference type="Proteomes" id="UP000291613"/>
    </source>
</evidence>
<dbReference type="CDD" id="cd17393">
    <property type="entry name" value="MFS_MosC_like"/>
    <property type="match status" value="1"/>
</dbReference>
<dbReference type="Proteomes" id="UP000291613">
    <property type="component" value="Unassembled WGS sequence"/>
</dbReference>
<evidence type="ECO:0000256" key="5">
    <source>
        <dbReference type="SAM" id="Phobius"/>
    </source>
</evidence>
<evidence type="ECO:0000256" key="1">
    <source>
        <dbReference type="ARBA" id="ARBA00004141"/>
    </source>
</evidence>
<reference evidence="6 7" key="1">
    <citation type="submission" date="2019-02" db="EMBL/GenBank/DDBJ databases">
        <title>Hansschlegelia quercus sp. nov., a novel methylotrophic bacterium from buds of oak (Quercus robur L.).</title>
        <authorList>
            <person name="Agafonova N.V."/>
            <person name="Kaparullina E.N."/>
            <person name="Grouzdev D.S."/>
            <person name="Doronina N.V."/>
        </authorList>
    </citation>
    <scope>NUCLEOTIDE SEQUENCE [LARGE SCALE GENOMIC DNA]</scope>
    <source>
        <strain evidence="6 7">Dub</strain>
    </source>
</reference>
<feature type="transmembrane region" description="Helical" evidence="5">
    <location>
        <begin position="300"/>
        <end position="321"/>
    </location>
</feature>
<feature type="transmembrane region" description="Helical" evidence="5">
    <location>
        <begin position="81"/>
        <end position="98"/>
    </location>
</feature>